<reference evidence="3" key="1">
    <citation type="submission" date="2022-07" db="EMBL/GenBank/DDBJ databases">
        <title>Genome Sequence of Agrocybe chaxingu.</title>
        <authorList>
            <person name="Buettner E."/>
        </authorList>
    </citation>
    <scope>NUCLEOTIDE SEQUENCE</scope>
    <source>
        <strain evidence="3">MP-N11</strain>
    </source>
</reference>
<comment type="caution">
    <text evidence="3">The sequence shown here is derived from an EMBL/GenBank/DDBJ whole genome shotgun (WGS) entry which is preliminary data.</text>
</comment>
<keyword evidence="1" id="KW-0472">Membrane</keyword>
<evidence type="ECO:0000256" key="1">
    <source>
        <dbReference type="SAM" id="Phobius"/>
    </source>
</evidence>
<feature type="transmembrane region" description="Helical" evidence="1">
    <location>
        <begin position="34"/>
        <end position="54"/>
    </location>
</feature>
<feature type="domain" description="DUF6533" evidence="2">
    <location>
        <begin position="37"/>
        <end position="74"/>
    </location>
</feature>
<proteinExistence type="predicted"/>
<feature type="transmembrane region" description="Helical" evidence="1">
    <location>
        <begin position="66"/>
        <end position="86"/>
    </location>
</feature>
<dbReference type="AlphaFoldDB" id="A0A9W8K089"/>
<evidence type="ECO:0000259" key="2">
    <source>
        <dbReference type="Pfam" id="PF20151"/>
    </source>
</evidence>
<sequence>MDLDYTLDEAFGGLTTEKVRCNNLGDPSVNDGTLRHFSVASTVVLLYDMALTMGQEVETMWRSKKSFGTTLFFLLYVLSSGAYPWMIMLCNSFSCKSHTLVKLLLDLAEAVFIQYTPYTSSWSKRVVGILLRDRKHKLSVMKEAMADLCSCILHEGLIYYIVLLVLSFLSMWSLAFPLTTYSIVGLQMGLQPAICTRLLLDLREAGNTVDTGNTAGSANMGSIAFAHQTPANESQASTVLGVDQLI</sequence>
<feature type="transmembrane region" description="Helical" evidence="1">
    <location>
        <begin position="157"/>
        <end position="178"/>
    </location>
</feature>
<evidence type="ECO:0000313" key="4">
    <source>
        <dbReference type="Proteomes" id="UP001148786"/>
    </source>
</evidence>
<dbReference type="Pfam" id="PF20151">
    <property type="entry name" value="DUF6533"/>
    <property type="match status" value="1"/>
</dbReference>
<organism evidence="3 4">
    <name type="scientific">Agrocybe chaxingu</name>
    <dbReference type="NCBI Taxonomy" id="84603"/>
    <lineage>
        <taxon>Eukaryota</taxon>
        <taxon>Fungi</taxon>
        <taxon>Dikarya</taxon>
        <taxon>Basidiomycota</taxon>
        <taxon>Agaricomycotina</taxon>
        <taxon>Agaricomycetes</taxon>
        <taxon>Agaricomycetidae</taxon>
        <taxon>Agaricales</taxon>
        <taxon>Agaricineae</taxon>
        <taxon>Strophariaceae</taxon>
        <taxon>Agrocybe</taxon>
    </lineage>
</organism>
<keyword evidence="1" id="KW-1133">Transmembrane helix</keyword>
<protein>
    <recommendedName>
        <fullName evidence="2">DUF6533 domain-containing protein</fullName>
    </recommendedName>
</protein>
<dbReference type="InterPro" id="IPR045340">
    <property type="entry name" value="DUF6533"/>
</dbReference>
<dbReference type="Proteomes" id="UP001148786">
    <property type="component" value="Unassembled WGS sequence"/>
</dbReference>
<gene>
    <name evidence="3" type="ORF">NLJ89_g5866</name>
</gene>
<name>A0A9W8K089_9AGAR</name>
<accession>A0A9W8K089</accession>
<dbReference type="EMBL" id="JANKHO010000580">
    <property type="protein sequence ID" value="KAJ3508237.1"/>
    <property type="molecule type" value="Genomic_DNA"/>
</dbReference>
<keyword evidence="4" id="KW-1185">Reference proteome</keyword>
<keyword evidence="1" id="KW-0812">Transmembrane</keyword>
<evidence type="ECO:0000313" key="3">
    <source>
        <dbReference type="EMBL" id="KAJ3508237.1"/>
    </source>
</evidence>
<dbReference type="OrthoDB" id="2692685at2759"/>